<dbReference type="SUPFAM" id="SSF88659">
    <property type="entry name" value="Sigma3 and sigma4 domains of RNA polymerase sigma factors"/>
    <property type="match status" value="1"/>
</dbReference>
<evidence type="ECO:0000256" key="1">
    <source>
        <dbReference type="ARBA" id="ARBA00010641"/>
    </source>
</evidence>
<dbReference type="InterPro" id="IPR014284">
    <property type="entry name" value="RNA_pol_sigma-70_dom"/>
</dbReference>
<dbReference type="Proteomes" id="UP000474175">
    <property type="component" value="Unassembled WGS sequence"/>
</dbReference>
<gene>
    <name evidence="5" type="ORF">GK108_21840</name>
</gene>
<evidence type="ECO:0000256" key="3">
    <source>
        <dbReference type="ARBA" id="ARBA00023082"/>
    </source>
</evidence>
<dbReference type="GO" id="GO:0006352">
    <property type="term" value="P:DNA-templated transcription initiation"/>
    <property type="evidence" value="ECO:0007669"/>
    <property type="project" value="InterPro"/>
</dbReference>
<comment type="caution">
    <text evidence="5">The sequence shown here is derived from an EMBL/GenBank/DDBJ whole genome shotgun (WGS) entry which is preliminary data.</text>
</comment>
<dbReference type="RefSeq" id="WP_163953072.1">
    <property type="nucleotide sequence ID" value="NZ_JAAFZH010000011.1"/>
</dbReference>
<dbReference type="InterPro" id="IPR013324">
    <property type="entry name" value="RNA_pol_sigma_r3/r4-like"/>
</dbReference>
<evidence type="ECO:0000256" key="2">
    <source>
        <dbReference type="ARBA" id="ARBA00023015"/>
    </source>
</evidence>
<sequence>MNTDSAAYYSVDENLYHEIKQGNSGALKFLYKTVFPSFRNFVIKSNGSEEDAQDCFQDAIKDFYYNVCTGKHELGRARPSVTLFNYAKLNFYSLIKSARKRYTGPISDSLEPTSNDDFLEKSMAAELLSNVEKALEKLSDSCKITIIWFYLESKSLREIGDHLGISEDSAKNQRFRCIKSLKQLLKSIV</sequence>
<name>A0A6L9LED5_9BACT</name>
<evidence type="ECO:0000313" key="5">
    <source>
        <dbReference type="EMBL" id="NDU97541.1"/>
    </source>
</evidence>
<protein>
    <submittedName>
        <fullName evidence="5">Sigma-70 family RNA polymerase sigma factor</fullName>
    </submittedName>
</protein>
<keyword evidence="2" id="KW-0805">Transcription regulation</keyword>
<dbReference type="InterPro" id="IPR036388">
    <property type="entry name" value="WH-like_DNA-bd_sf"/>
</dbReference>
<accession>A0A6L9LED5</accession>
<dbReference type="PANTHER" id="PTHR43133">
    <property type="entry name" value="RNA POLYMERASE ECF-TYPE SIGMA FACTO"/>
    <property type="match status" value="1"/>
</dbReference>
<comment type="similarity">
    <text evidence="1">Belongs to the sigma-70 factor family. ECF subfamily.</text>
</comment>
<evidence type="ECO:0000256" key="4">
    <source>
        <dbReference type="ARBA" id="ARBA00023163"/>
    </source>
</evidence>
<dbReference type="Gene3D" id="1.10.10.10">
    <property type="entry name" value="Winged helix-like DNA-binding domain superfamily/Winged helix DNA-binding domain"/>
    <property type="match status" value="1"/>
</dbReference>
<proteinExistence type="inferred from homology"/>
<dbReference type="PANTHER" id="PTHR43133:SF46">
    <property type="entry name" value="RNA POLYMERASE SIGMA-70 FACTOR ECF SUBFAMILY"/>
    <property type="match status" value="1"/>
</dbReference>
<dbReference type="AlphaFoldDB" id="A0A6L9LED5"/>
<dbReference type="InterPro" id="IPR039425">
    <property type="entry name" value="RNA_pol_sigma-70-like"/>
</dbReference>
<reference evidence="5 6" key="1">
    <citation type="submission" date="2020-02" db="EMBL/GenBank/DDBJ databases">
        <title>Draft genome sequence of two Spirosoma agri KCTC 52727 and Spirosoma terrae KCTC 52035.</title>
        <authorList>
            <person name="Rojas J."/>
            <person name="Ambika Manirajan B."/>
            <person name="Suarez C."/>
            <person name="Ratering S."/>
            <person name="Schnell S."/>
        </authorList>
    </citation>
    <scope>NUCLEOTIDE SEQUENCE [LARGE SCALE GENOMIC DNA]</scope>
    <source>
        <strain evidence="5 6">KCTC 52035</strain>
    </source>
</reference>
<dbReference type="EMBL" id="JAAFZH010000011">
    <property type="protein sequence ID" value="NDU97541.1"/>
    <property type="molecule type" value="Genomic_DNA"/>
</dbReference>
<dbReference type="Gene3D" id="1.10.1740.10">
    <property type="match status" value="1"/>
</dbReference>
<dbReference type="InterPro" id="IPR013325">
    <property type="entry name" value="RNA_pol_sigma_r2"/>
</dbReference>
<organism evidence="5 6">
    <name type="scientific">Spirosoma terrae</name>
    <dbReference type="NCBI Taxonomy" id="1968276"/>
    <lineage>
        <taxon>Bacteria</taxon>
        <taxon>Pseudomonadati</taxon>
        <taxon>Bacteroidota</taxon>
        <taxon>Cytophagia</taxon>
        <taxon>Cytophagales</taxon>
        <taxon>Cytophagaceae</taxon>
        <taxon>Spirosoma</taxon>
    </lineage>
</organism>
<dbReference type="NCBIfam" id="TIGR02937">
    <property type="entry name" value="sigma70-ECF"/>
    <property type="match status" value="1"/>
</dbReference>
<dbReference type="SUPFAM" id="SSF88946">
    <property type="entry name" value="Sigma2 domain of RNA polymerase sigma factors"/>
    <property type="match status" value="1"/>
</dbReference>
<dbReference type="GO" id="GO:0016987">
    <property type="term" value="F:sigma factor activity"/>
    <property type="evidence" value="ECO:0007669"/>
    <property type="project" value="UniProtKB-KW"/>
</dbReference>
<keyword evidence="6" id="KW-1185">Reference proteome</keyword>
<keyword evidence="4" id="KW-0804">Transcription</keyword>
<keyword evidence="3" id="KW-0731">Sigma factor</keyword>
<evidence type="ECO:0000313" key="6">
    <source>
        <dbReference type="Proteomes" id="UP000474175"/>
    </source>
</evidence>